<protein>
    <submittedName>
        <fullName evidence="2">Uncharacterized protein</fullName>
    </submittedName>
</protein>
<feature type="compositionally biased region" description="Basic and acidic residues" evidence="1">
    <location>
        <begin position="11"/>
        <end position="22"/>
    </location>
</feature>
<feature type="region of interest" description="Disordered" evidence="1">
    <location>
        <begin position="1"/>
        <end position="22"/>
    </location>
</feature>
<reference evidence="3" key="1">
    <citation type="submission" date="2014-06" db="EMBL/GenBank/DDBJ databases">
        <authorList>
            <person name="Winans N.J."/>
            <person name="Newell P.D."/>
            <person name="Douglas A.E."/>
        </authorList>
    </citation>
    <scope>NUCLEOTIDE SEQUENCE [LARGE SCALE GENOMIC DNA]</scope>
</reference>
<dbReference type="Proteomes" id="UP000194641">
    <property type="component" value="Unassembled WGS sequence"/>
</dbReference>
<dbReference type="EMBL" id="JOPA01000023">
    <property type="protein sequence ID" value="OUI93158.1"/>
    <property type="molecule type" value="Genomic_DNA"/>
</dbReference>
<organism evidence="2 3">
    <name type="scientific">Acetobacter indonesiensis</name>
    <dbReference type="NCBI Taxonomy" id="104101"/>
    <lineage>
        <taxon>Bacteria</taxon>
        <taxon>Pseudomonadati</taxon>
        <taxon>Pseudomonadota</taxon>
        <taxon>Alphaproteobacteria</taxon>
        <taxon>Acetobacterales</taxon>
        <taxon>Acetobacteraceae</taxon>
        <taxon>Acetobacter</taxon>
    </lineage>
</organism>
<dbReference type="AlphaFoldDB" id="A0A252ASD6"/>
<evidence type="ECO:0000256" key="1">
    <source>
        <dbReference type="SAM" id="MobiDB-lite"/>
    </source>
</evidence>
<evidence type="ECO:0000313" key="3">
    <source>
        <dbReference type="Proteomes" id="UP000194641"/>
    </source>
</evidence>
<dbReference type="RefSeq" id="WP_086659556.1">
    <property type="nucleotide sequence ID" value="NZ_JBJJWX010000002.1"/>
</dbReference>
<evidence type="ECO:0000313" key="2">
    <source>
        <dbReference type="EMBL" id="OUI93158.1"/>
    </source>
</evidence>
<accession>A0A252ASD6</accession>
<proteinExistence type="predicted"/>
<sequence length="129" mass="14514">MTPTNWPNPERPGEPPNPEKDGLYAMRIDEKFIVRYWSTARQHYSLVQGWKKGMSPFDASVFTFCGEILTPEQINEMLAAARERAVSACQSQKEVFESPEYAGGPLGAVMERFACDRCIEEIRNLGAAP</sequence>
<comment type="caution">
    <text evidence="2">The sequence shown here is derived from an EMBL/GenBank/DDBJ whole genome shotgun (WGS) entry which is preliminary data.</text>
</comment>
<name>A0A252ASD6_9PROT</name>
<gene>
    <name evidence="2" type="ORF">HK17_08445</name>
</gene>